<keyword evidence="19" id="KW-1185">Reference proteome</keyword>
<evidence type="ECO:0000256" key="8">
    <source>
        <dbReference type="ARBA" id="ARBA00048552"/>
    </source>
</evidence>
<dbReference type="Pfam" id="PF04566">
    <property type="entry name" value="RNA_pol_Rpb2_4"/>
    <property type="match status" value="1"/>
</dbReference>
<dbReference type="InterPro" id="IPR014724">
    <property type="entry name" value="RNA_pol_RPB2_OB-fold"/>
</dbReference>
<evidence type="ECO:0000256" key="9">
    <source>
        <dbReference type="RuleBase" id="RU000434"/>
    </source>
</evidence>
<dbReference type="FunFam" id="2.40.50.150:FF:000005">
    <property type="entry name" value="DNA-directed RNA polymerase subunit beta"/>
    <property type="match status" value="1"/>
</dbReference>
<dbReference type="InterPro" id="IPR007645">
    <property type="entry name" value="RNA_pol_Rpb2_3"/>
</dbReference>
<evidence type="ECO:0000256" key="6">
    <source>
        <dbReference type="ARBA" id="ARBA00022833"/>
    </source>
</evidence>
<dbReference type="Pfam" id="PF04560">
    <property type="entry name" value="RNA_pol_Rpb2_7"/>
    <property type="match status" value="1"/>
</dbReference>
<evidence type="ECO:0000259" key="12">
    <source>
        <dbReference type="Pfam" id="PF04560"/>
    </source>
</evidence>
<accession>A0A0K9PGV7</accession>
<keyword evidence="6" id="KW-0862">Zinc</keyword>
<evidence type="ECO:0000256" key="3">
    <source>
        <dbReference type="ARBA" id="ARBA00022679"/>
    </source>
</evidence>
<evidence type="ECO:0000259" key="11">
    <source>
        <dbReference type="Pfam" id="PF00562"/>
    </source>
</evidence>
<feature type="domain" description="RNA polymerase Rpb2" evidence="16">
    <location>
        <begin position="589"/>
        <end position="650"/>
    </location>
</feature>
<dbReference type="FunFam" id="3.90.1800.10:FF:000006">
    <property type="entry name" value="DNA-directed RNA polymerase subunit beta"/>
    <property type="match status" value="1"/>
</dbReference>
<dbReference type="Pfam" id="PF04563">
    <property type="entry name" value="RNA_pol_Rpb2_1"/>
    <property type="match status" value="1"/>
</dbReference>
<keyword evidence="2 10" id="KW-0240">DNA-directed RNA polymerase</keyword>
<sequence length="1188" mass="134375">MDIDTPNLGLDEKTINKFSKDAGRLFFNEYGLIHHQISSYNDFINTGIQNLFDSLGEVTVEPGYERKAEIGWRYAKITYGRVKVEPPTMWTERKGDYDEECLKLFPRHARLQHMSYSSQMKVEVTVQVYTKDKEASSSTKFKTGKGYQGVVTKVLSEDTHEVIMGRIPVMVKSNLCWLNILDKTDCHFDYGGYFVIKGAEKVFIAQEKLCSTRLWVSNNPSWKVAYWSRLKRQRVFVMIEDHLSFDGHVGSPNLSVNFLYTSIPIWVLFFALGASSDKEIFDFIEFQEFDADANVLNTLLASISNAEEVCEGFRQEGKALEYIDKAIKGTKFPPSEDVDECISTYLFSTINGLKEKACFLGYMVNTLLLAHSGKRKCDNKDDIRNKRFDLAGELLARELRMHIRHAERRMVRAMQRDLHGDNDLKLIERYMDASIITNGLIKAFSTGVWTHPLKITEKCSGVVATLRRTNPLQMISDLRKTRQQVAYAGKSGDARYPNPSYWGKLCFLSTPDGENCGLVKNLAVTCLISSVLTEPINSLSQLKFGDKATGGSSKGSSGSNKSILENLMACGMQILGKIPLFSLSGMTKIFLNGDWIGVCQDSRSFVKNLRGRRRESLLHPQVEIKMDKHVREVRIFSDSGRLMRPLLIVENLKNVKPRETYTFQKLLDEELIELIGAEEEEDCTIAWNARYLINDAKKGNSKYTHCELDQSFVLGLSCSLIPFVNHNLAKRILFQSEKQSQQAIGFSTTNSYVRTDTLSHQMYYPQMPLFRTMVMDCLSKNQYTLDRPEFFNGQNAIVAVNVHQGYNQEDSLIMNLTSLERGMFRTEHLKSYKSEVDNKELMSTSKRPNSKDMVHFGKMESKVGRIDSLDEDGFPFIAASIQTGDVVIGKVADSGDDHCVKLKHTEGGMVQKVVLSSNDEGKNFAAVTLRQVRSPCIGDKFSSMHGQKGVIGFLESQENFPFTQQGIVPDIVINPHAFPTRQTPGQLLESALGKGISMGGKMKYATPFTTPSMDDIMDQLHRVGFSRWGSEKVCSGQNGEMMRCMIFMGPAFYQRLIHMAEDKMKYRNTGPVHPLTRQPVADRKRFGGIKFGEMERDCLLAHGASANLHERLFTLSDFSQMHLCQTCKRVANVIQRPLPGGQKIRGPFCQFCKSSEKIVKVNVPYGAKLLYQELFSMGICLTFETEIC</sequence>
<evidence type="ECO:0000256" key="2">
    <source>
        <dbReference type="ARBA" id="ARBA00022478"/>
    </source>
</evidence>
<dbReference type="Gene3D" id="2.40.50.150">
    <property type="match status" value="1"/>
</dbReference>
<evidence type="ECO:0000256" key="4">
    <source>
        <dbReference type="ARBA" id="ARBA00022695"/>
    </source>
</evidence>
<dbReference type="InterPro" id="IPR015712">
    <property type="entry name" value="DNA-dir_RNA_pol_su2"/>
</dbReference>
<dbReference type="InterPro" id="IPR037033">
    <property type="entry name" value="DNA-dir_RNAP_su2_hyb_sf"/>
</dbReference>
<dbReference type="InterPro" id="IPR007646">
    <property type="entry name" value="RNA_pol_Rpb2_4"/>
</dbReference>
<protein>
    <recommendedName>
        <fullName evidence="10">DNA-directed RNA polymerase subunit beta</fullName>
        <ecNumber evidence="10">2.7.7.6</ecNumber>
    </recommendedName>
</protein>
<gene>
    <name evidence="18" type="ORF">ZOSMA_248G00150</name>
</gene>
<dbReference type="GO" id="GO:0003899">
    <property type="term" value="F:DNA-directed RNA polymerase activity"/>
    <property type="evidence" value="ECO:0007669"/>
    <property type="project" value="UniProtKB-EC"/>
</dbReference>
<dbReference type="Gene3D" id="2.40.270.10">
    <property type="entry name" value="DNA-directed RNA polymerase, subunit 2, domain 6"/>
    <property type="match status" value="1"/>
</dbReference>
<dbReference type="InterPro" id="IPR037034">
    <property type="entry name" value="RNA_pol_Rpb2_2_sf"/>
</dbReference>
<dbReference type="GO" id="GO:0032549">
    <property type="term" value="F:ribonucleoside binding"/>
    <property type="evidence" value="ECO:0007669"/>
    <property type="project" value="InterPro"/>
</dbReference>
<keyword evidence="7 10" id="KW-0804">Transcription</keyword>
<feature type="domain" description="RNA polymerase Rpb2" evidence="15">
    <location>
        <begin position="466"/>
        <end position="527"/>
    </location>
</feature>
<dbReference type="AlphaFoldDB" id="A0A0K9PGV7"/>
<dbReference type="Proteomes" id="UP000036987">
    <property type="component" value="Unassembled WGS sequence"/>
</dbReference>
<dbReference type="EC" id="2.7.7.6" evidence="10"/>
<dbReference type="GO" id="GO:0046872">
    <property type="term" value="F:metal ion binding"/>
    <property type="evidence" value="ECO:0007669"/>
    <property type="project" value="UniProtKB-KW"/>
</dbReference>
<comment type="function">
    <text evidence="10">DNA-dependent RNA polymerase catalyzes the transcription of DNA into RNA using the four ribonucleoside triphosphates as substrates.</text>
</comment>
<comment type="similarity">
    <text evidence="1 9">Belongs to the RNA polymerase beta chain family.</text>
</comment>
<comment type="catalytic activity">
    <reaction evidence="8 10">
        <text>RNA(n) + a ribonucleoside 5'-triphosphate = RNA(n+1) + diphosphate</text>
        <dbReference type="Rhea" id="RHEA:21248"/>
        <dbReference type="Rhea" id="RHEA-COMP:14527"/>
        <dbReference type="Rhea" id="RHEA-COMP:17342"/>
        <dbReference type="ChEBI" id="CHEBI:33019"/>
        <dbReference type="ChEBI" id="CHEBI:61557"/>
        <dbReference type="ChEBI" id="CHEBI:140395"/>
        <dbReference type="EC" id="2.7.7.6"/>
    </reaction>
</comment>
<dbReference type="InterPro" id="IPR007641">
    <property type="entry name" value="RNA_pol_Rpb2_7"/>
</dbReference>
<feature type="domain" description="RNA polymerase Rpb2" evidence="12">
    <location>
        <begin position="1087"/>
        <end position="1185"/>
    </location>
</feature>
<evidence type="ECO:0000259" key="14">
    <source>
        <dbReference type="Pfam" id="PF04563"/>
    </source>
</evidence>
<dbReference type="InterPro" id="IPR007647">
    <property type="entry name" value="RNA_pol_Rpb2_5"/>
</dbReference>
<dbReference type="GO" id="GO:0003677">
    <property type="term" value="F:DNA binding"/>
    <property type="evidence" value="ECO:0007669"/>
    <property type="project" value="InterPro"/>
</dbReference>
<evidence type="ECO:0000259" key="17">
    <source>
        <dbReference type="Pfam" id="PF04567"/>
    </source>
</evidence>
<dbReference type="Gene3D" id="3.90.1110.10">
    <property type="entry name" value="RNA polymerase Rpb2, domain 2"/>
    <property type="match status" value="1"/>
</dbReference>
<keyword evidence="4 10" id="KW-0548">Nucleotidyltransferase</keyword>
<keyword evidence="5" id="KW-0479">Metal-binding</keyword>
<dbReference type="Gene3D" id="3.90.1070.20">
    <property type="match status" value="1"/>
</dbReference>
<name>A0A0K9PGV7_ZOSMR</name>
<dbReference type="Gene3D" id="3.90.1100.10">
    <property type="match status" value="2"/>
</dbReference>
<dbReference type="Pfam" id="PF04567">
    <property type="entry name" value="RNA_pol_Rpb2_5"/>
    <property type="match status" value="1"/>
</dbReference>
<dbReference type="InterPro" id="IPR007121">
    <property type="entry name" value="RNA_pol_bsu_CS"/>
</dbReference>
<proteinExistence type="inferred from homology"/>
<dbReference type="GO" id="GO:0006351">
    <property type="term" value="P:DNA-templated transcription"/>
    <property type="evidence" value="ECO:0007669"/>
    <property type="project" value="InterPro"/>
</dbReference>
<dbReference type="Pfam" id="PF00562">
    <property type="entry name" value="RNA_pol_Rpb2_6"/>
    <property type="match status" value="1"/>
</dbReference>
<evidence type="ECO:0000256" key="1">
    <source>
        <dbReference type="ARBA" id="ARBA00006835"/>
    </source>
</evidence>
<dbReference type="Pfam" id="PF04561">
    <property type="entry name" value="RNA_pol_Rpb2_2"/>
    <property type="match status" value="1"/>
</dbReference>
<dbReference type="OMA" id="RFISCGM"/>
<dbReference type="CDD" id="cd00653">
    <property type="entry name" value="RNA_pol_B_RPB2"/>
    <property type="match status" value="1"/>
</dbReference>
<dbReference type="PROSITE" id="PS01166">
    <property type="entry name" value="RNA_POL_BETA"/>
    <property type="match status" value="1"/>
</dbReference>
<dbReference type="InterPro" id="IPR007642">
    <property type="entry name" value="RNA_pol_Rpb2_2"/>
</dbReference>
<dbReference type="GO" id="GO:0005665">
    <property type="term" value="C:RNA polymerase II, core complex"/>
    <property type="evidence" value="ECO:0000318"/>
    <property type="project" value="GO_Central"/>
</dbReference>
<dbReference type="Gene3D" id="3.90.1800.10">
    <property type="entry name" value="RNA polymerase alpha subunit dimerisation domain"/>
    <property type="match status" value="1"/>
</dbReference>
<evidence type="ECO:0000256" key="10">
    <source>
        <dbReference type="RuleBase" id="RU363031"/>
    </source>
</evidence>
<dbReference type="STRING" id="29655.A0A0K9PGV7"/>
<comment type="caution">
    <text evidence="18">The sequence shown here is derived from an EMBL/GenBank/DDBJ whole genome shotgun (WGS) entry which is preliminary data.</text>
</comment>
<dbReference type="Pfam" id="PF04565">
    <property type="entry name" value="RNA_pol_Rpb2_3"/>
    <property type="match status" value="1"/>
</dbReference>
<evidence type="ECO:0000259" key="13">
    <source>
        <dbReference type="Pfam" id="PF04561"/>
    </source>
</evidence>
<evidence type="ECO:0000256" key="5">
    <source>
        <dbReference type="ARBA" id="ARBA00022723"/>
    </source>
</evidence>
<evidence type="ECO:0000256" key="7">
    <source>
        <dbReference type="ARBA" id="ARBA00023163"/>
    </source>
</evidence>
<dbReference type="OrthoDB" id="10248617at2759"/>
<organism evidence="18 19">
    <name type="scientific">Zostera marina</name>
    <name type="common">Eelgrass</name>
    <dbReference type="NCBI Taxonomy" id="29655"/>
    <lineage>
        <taxon>Eukaryota</taxon>
        <taxon>Viridiplantae</taxon>
        <taxon>Streptophyta</taxon>
        <taxon>Embryophyta</taxon>
        <taxon>Tracheophyta</taxon>
        <taxon>Spermatophyta</taxon>
        <taxon>Magnoliopsida</taxon>
        <taxon>Liliopsida</taxon>
        <taxon>Zosteraceae</taxon>
        <taxon>Zostera</taxon>
    </lineage>
</organism>
<dbReference type="PANTHER" id="PTHR20856">
    <property type="entry name" value="DNA-DIRECTED RNA POLYMERASE I SUBUNIT 2"/>
    <property type="match status" value="1"/>
</dbReference>
<feature type="domain" description="RNA polymerase Rpb2" evidence="17">
    <location>
        <begin position="663"/>
        <end position="709"/>
    </location>
</feature>
<feature type="domain" description="RNA polymerase beta subunit protrusion" evidence="14">
    <location>
        <begin position="31"/>
        <end position="437"/>
    </location>
</feature>
<evidence type="ECO:0000259" key="16">
    <source>
        <dbReference type="Pfam" id="PF04566"/>
    </source>
</evidence>
<evidence type="ECO:0000259" key="15">
    <source>
        <dbReference type="Pfam" id="PF04565"/>
    </source>
</evidence>
<evidence type="ECO:0000313" key="18">
    <source>
        <dbReference type="EMBL" id="KMZ68176.1"/>
    </source>
</evidence>
<dbReference type="SUPFAM" id="SSF64484">
    <property type="entry name" value="beta and beta-prime subunits of DNA dependent RNA-polymerase"/>
    <property type="match status" value="1"/>
</dbReference>
<dbReference type="InterPro" id="IPR007120">
    <property type="entry name" value="DNA-dir_RNAP_su2_dom"/>
</dbReference>
<feature type="domain" description="RNA polymerase Rpb2" evidence="13">
    <location>
        <begin position="261"/>
        <end position="388"/>
    </location>
</feature>
<dbReference type="EMBL" id="LFYR01000861">
    <property type="protein sequence ID" value="KMZ68176.1"/>
    <property type="molecule type" value="Genomic_DNA"/>
</dbReference>
<dbReference type="InterPro" id="IPR007644">
    <property type="entry name" value="RNA_pol_bsu_protrusion"/>
</dbReference>
<evidence type="ECO:0000313" key="19">
    <source>
        <dbReference type="Proteomes" id="UP000036987"/>
    </source>
</evidence>
<feature type="domain" description="DNA-directed RNA polymerase subunit 2 hybrid-binding" evidence="11">
    <location>
        <begin position="718"/>
        <end position="1085"/>
    </location>
</feature>
<reference evidence="19" key="1">
    <citation type="journal article" date="2016" name="Nature">
        <title>The genome of the seagrass Zostera marina reveals angiosperm adaptation to the sea.</title>
        <authorList>
            <person name="Olsen J.L."/>
            <person name="Rouze P."/>
            <person name="Verhelst B."/>
            <person name="Lin Y.-C."/>
            <person name="Bayer T."/>
            <person name="Collen J."/>
            <person name="Dattolo E."/>
            <person name="De Paoli E."/>
            <person name="Dittami S."/>
            <person name="Maumus F."/>
            <person name="Michel G."/>
            <person name="Kersting A."/>
            <person name="Lauritano C."/>
            <person name="Lohaus R."/>
            <person name="Toepel M."/>
            <person name="Tonon T."/>
            <person name="Vanneste K."/>
            <person name="Amirebrahimi M."/>
            <person name="Brakel J."/>
            <person name="Bostroem C."/>
            <person name="Chovatia M."/>
            <person name="Grimwood J."/>
            <person name="Jenkins J.W."/>
            <person name="Jueterbock A."/>
            <person name="Mraz A."/>
            <person name="Stam W.T."/>
            <person name="Tice H."/>
            <person name="Bornberg-Bauer E."/>
            <person name="Green P.J."/>
            <person name="Pearson G.A."/>
            <person name="Procaccini G."/>
            <person name="Duarte C.M."/>
            <person name="Schmutz J."/>
            <person name="Reusch T.B.H."/>
            <person name="Van de Peer Y."/>
        </authorList>
    </citation>
    <scope>NUCLEOTIDE SEQUENCE [LARGE SCALE GENOMIC DNA]</scope>
    <source>
        <strain evidence="19">cv. Finnish</strain>
    </source>
</reference>
<dbReference type="FunFam" id="3.90.1100.10:FF:000015">
    <property type="entry name" value="DNA-directed RNA polymerase subunit beta"/>
    <property type="match status" value="1"/>
</dbReference>
<keyword evidence="3 10" id="KW-0808">Transferase</keyword>